<evidence type="ECO:0000256" key="1">
    <source>
        <dbReference type="SAM" id="MobiDB-lite"/>
    </source>
</evidence>
<reference evidence="2 3" key="1">
    <citation type="submission" date="2024-08" db="EMBL/GenBank/DDBJ databases">
        <title>Whole-genome sequencing of halo(alkali)philic microorganisms from hypersaline lakes.</title>
        <authorList>
            <person name="Sorokin D.Y."/>
            <person name="Merkel A.Y."/>
            <person name="Messina E."/>
            <person name="Yakimov M."/>
        </authorList>
    </citation>
    <scope>NUCLEOTIDE SEQUENCE [LARGE SCALE GENOMIC DNA]</scope>
    <source>
        <strain evidence="2 3">Cl-TMA</strain>
    </source>
</reference>
<evidence type="ECO:0000313" key="2">
    <source>
        <dbReference type="EMBL" id="MFA9460714.1"/>
    </source>
</evidence>
<evidence type="ECO:0000313" key="3">
    <source>
        <dbReference type="Proteomes" id="UP001575181"/>
    </source>
</evidence>
<feature type="compositionally biased region" description="Gly residues" evidence="1">
    <location>
        <begin position="19"/>
        <end position="38"/>
    </location>
</feature>
<organism evidence="2 3">
    <name type="scientific">Thiohalorhabdus methylotrophus</name>
    <dbReference type="NCBI Taxonomy" id="3242694"/>
    <lineage>
        <taxon>Bacteria</taxon>
        <taxon>Pseudomonadati</taxon>
        <taxon>Pseudomonadota</taxon>
        <taxon>Gammaproteobacteria</taxon>
        <taxon>Thiohalorhabdales</taxon>
        <taxon>Thiohalorhabdaceae</taxon>
        <taxon>Thiohalorhabdus</taxon>
    </lineage>
</organism>
<protein>
    <submittedName>
        <fullName evidence="2">Uncharacterized protein</fullName>
    </submittedName>
</protein>
<accession>A0ABV4TUA4</accession>
<dbReference type="EMBL" id="JBGUAW010000004">
    <property type="protein sequence ID" value="MFA9460714.1"/>
    <property type="molecule type" value="Genomic_DNA"/>
</dbReference>
<feature type="region of interest" description="Disordered" evidence="1">
    <location>
        <begin position="1"/>
        <end position="83"/>
    </location>
</feature>
<comment type="caution">
    <text evidence="2">The sequence shown here is derived from an EMBL/GenBank/DDBJ whole genome shotgun (WGS) entry which is preliminary data.</text>
</comment>
<dbReference type="Proteomes" id="UP001575181">
    <property type="component" value="Unassembled WGS sequence"/>
</dbReference>
<keyword evidence="3" id="KW-1185">Reference proteome</keyword>
<name>A0ABV4TUA4_9GAMM</name>
<feature type="compositionally biased region" description="Low complexity" evidence="1">
    <location>
        <begin position="9"/>
        <end position="18"/>
    </location>
</feature>
<gene>
    <name evidence="2" type="ORF">ACERLL_07745</name>
</gene>
<sequence length="108" mass="10612">MSEQDSNKKSTSATSAQGSGSGKAGGSGATGTSKGGSGSEETSKAAATSGGSKSRSASRGGRRSAGKQGPGGDPYRSISYTPAPDAFQAHGRVSASDVYQVAPRVWPD</sequence>
<proteinExistence type="predicted"/>
<feature type="compositionally biased region" description="Low complexity" evidence="1">
    <location>
        <begin position="44"/>
        <end position="59"/>
    </location>
</feature>
<dbReference type="RefSeq" id="WP_373655494.1">
    <property type="nucleotide sequence ID" value="NZ_JBGUAW010000004.1"/>
</dbReference>